<protein>
    <recommendedName>
        <fullName evidence="8">Sarcosine dehydrogenase</fullName>
    </recommendedName>
</protein>
<dbReference type="InterPro" id="IPR027266">
    <property type="entry name" value="TrmE/GcvT-like"/>
</dbReference>
<accession>A0A9P0GBV2</accession>
<dbReference type="InterPro" id="IPR029043">
    <property type="entry name" value="GcvT/YgfZ_C"/>
</dbReference>
<evidence type="ECO:0000259" key="4">
    <source>
        <dbReference type="Pfam" id="PF08669"/>
    </source>
</evidence>
<dbReference type="SUPFAM" id="SSF103025">
    <property type="entry name" value="Folate-binding domain"/>
    <property type="match status" value="1"/>
</dbReference>
<feature type="domain" description="Aminomethyltransferase C-terminal" evidence="4">
    <location>
        <begin position="787"/>
        <end position="871"/>
    </location>
</feature>
<proteinExistence type="inferred from homology"/>
<dbReference type="EMBL" id="OV651827">
    <property type="protein sequence ID" value="CAH1103882.1"/>
    <property type="molecule type" value="Genomic_DNA"/>
</dbReference>
<dbReference type="OrthoDB" id="498204at2759"/>
<keyword evidence="7" id="KW-1185">Reference proteome</keyword>
<feature type="domain" description="FAD dependent oxidoreductase central" evidence="5">
    <location>
        <begin position="398"/>
        <end position="451"/>
    </location>
</feature>
<dbReference type="GO" id="GO:0005739">
    <property type="term" value="C:mitochondrion"/>
    <property type="evidence" value="ECO:0007669"/>
    <property type="project" value="TreeGrafter"/>
</dbReference>
<dbReference type="Gene3D" id="3.50.50.60">
    <property type="entry name" value="FAD/NAD(P)-binding domain"/>
    <property type="match status" value="1"/>
</dbReference>
<dbReference type="PANTHER" id="PTHR43757:SF11">
    <property type="entry name" value="SARCOSINE DEHYDROGENASE"/>
    <property type="match status" value="1"/>
</dbReference>
<dbReference type="PANTHER" id="PTHR43757">
    <property type="entry name" value="AMINOMETHYLTRANSFERASE"/>
    <property type="match status" value="1"/>
</dbReference>
<organism evidence="6 7">
    <name type="scientific">Psylliodes chrysocephalus</name>
    <dbReference type="NCBI Taxonomy" id="3402493"/>
    <lineage>
        <taxon>Eukaryota</taxon>
        <taxon>Metazoa</taxon>
        <taxon>Ecdysozoa</taxon>
        <taxon>Arthropoda</taxon>
        <taxon>Hexapoda</taxon>
        <taxon>Insecta</taxon>
        <taxon>Pterygota</taxon>
        <taxon>Neoptera</taxon>
        <taxon>Endopterygota</taxon>
        <taxon>Coleoptera</taxon>
        <taxon>Polyphaga</taxon>
        <taxon>Cucujiformia</taxon>
        <taxon>Chrysomeloidea</taxon>
        <taxon>Chrysomelidae</taxon>
        <taxon>Galerucinae</taxon>
        <taxon>Alticini</taxon>
        <taxon>Psylliodes</taxon>
    </lineage>
</organism>
<dbReference type="InterPro" id="IPR028896">
    <property type="entry name" value="GcvT/YgfZ/DmdA"/>
</dbReference>
<dbReference type="Pfam" id="PF01571">
    <property type="entry name" value="GCV_T"/>
    <property type="match status" value="1"/>
</dbReference>
<gene>
    <name evidence="6" type="ORF">PSYICH_LOCUS4877</name>
</gene>
<dbReference type="InterPro" id="IPR013977">
    <property type="entry name" value="GcvT_C"/>
</dbReference>
<dbReference type="Pfam" id="PF08669">
    <property type="entry name" value="GCV_T_C"/>
    <property type="match status" value="1"/>
</dbReference>
<dbReference type="InterPro" id="IPR036188">
    <property type="entry name" value="FAD/NAD-bd_sf"/>
</dbReference>
<comment type="similarity">
    <text evidence="1">Belongs to the GcvT family.</text>
</comment>
<evidence type="ECO:0000256" key="1">
    <source>
        <dbReference type="ARBA" id="ARBA00008609"/>
    </source>
</evidence>
<evidence type="ECO:0000259" key="3">
    <source>
        <dbReference type="Pfam" id="PF01571"/>
    </source>
</evidence>
<evidence type="ECO:0000259" key="2">
    <source>
        <dbReference type="Pfam" id="PF01266"/>
    </source>
</evidence>
<sequence>MLRTHKICGIVRSQTCVNVKNLNKKYLSSDADLPKQADVVVLGGGVVGCSALYHLTKRGINAILLERHSLTSGTTWHSGSLVWSLRATDVDDLMLKKTRELLETLEEETGISPGWINNGGIFIARTKERLEEYKRLHTLGHYLNLESHIISPAEAHKLSPILDPKSFYGALWSPADGYCDPTMYCNALIKGAKSRGAQVFEDTPVTKILTDPTPNNEKKIIGIETPKGTIKTNVIVNAGGVWAREITQMVGLDLPATPMKHAFVVTGSVPESKGTPCIRDHDGGLYFRPQGDSIVFGGYEPNPILLKDLPDEKFHLYELDMSVFDQHWKHAVELCPSFEKAGIKSDVCGAEAFTPDHKPIMGEDPKCVGLFHCNSFNSLGVQLSGGAGETIASWIALGRPEIPVYSYDIRRYTPVQRQDRAWVLERTHEGYANTYRIIYPHDQPLAGRNHRIDQFHEALVASGAVMEEALGWERPAYFVNDRTAPVRSYDWHGYYGHVVSEDKRYENELEGDLTFDFSKHHDLIKEEALAARNNVALFNLTSYAKMYLAGPDAVEAADWLFTANVDKEPGSIIYTCSLNSRGHVEADVTVIPLEEGQGTLVGPIFKGKGYYIVAGAKSGYQTKAHFRKQLYRKNFKSLVTEMTNRIGILAIQGPKSGELLQSITEFPITDQKLPYGMSKLLKIAGHTCRVLRISYIGELGYEIHIPLASCVPVYNRLMEAGRGFDLKHAGFRALEALSCEKGYHLLNSDLRIDDNPIEAGLGRFCRKDGQYLGKQAVEKFKQDGVTKKRVFFTLQEPVALYGYETIWRDDRIVGFLRRGDYGFSLDCSIGVGYVEHPQDKVIDDEFLKRGSYQIEVRNKKYPATLYLRSPFDPSNLRLKGQYDNQFEEQTHFED</sequence>
<name>A0A9P0GBV2_9CUCU</name>
<dbReference type="Gene3D" id="2.40.30.110">
    <property type="entry name" value="Aminomethyltransferase beta-barrel domains"/>
    <property type="match status" value="1"/>
</dbReference>
<dbReference type="Gene3D" id="3.30.1360.120">
    <property type="entry name" value="Probable tRNA modification gtpase trme, domain 1"/>
    <property type="match status" value="1"/>
</dbReference>
<dbReference type="InterPro" id="IPR032503">
    <property type="entry name" value="FAO_M"/>
</dbReference>
<dbReference type="SUPFAM" id="SSF101790">
    <property type="entry name" value="Aminomethyltransferase beta-barrel domain"/>
    <property type="match status" value="1"/>
</dbReference>
<dbReference type="Proteomes" id="UP001153636">
    <property type="component" value="Chromosome 15"/>
</dbReference>
<dbReference type="SUPFAM" id="SSF54373">
    <property type="entry name" value="FAD-linked reductases, C-terminal domain"/>
    <property type="match status" value="1"/>
</dbReference>
<feature type="domain" description="GCVT N-terminal" evidence="3">
    <location>
        <begin position="455"/>
        <end position="768"/>
    </location>
</feature>
<dbReference type="InterPro" id="IPR006222">
    <property type="entry name" value="GCVT_N"/>
</dbReference>
<dbReference type="InterPro" id="IPR006076">
    <property type="entry name" value="FAD-dep_OxRdtase"/>
</dbReference>
<dbReference type="Gene3D" id="3.30.70.1400">
    <property type="entry name" value="Aminomethyltransferase beta-barrel domains"/>
    <property type="match status" value="1"/>
</dbReference>
<evidence type="ECO:0000313" key="7">
    <source>
        <dbReference type="Proteomes" id="UP001153636"/>
    </source>
</evidence>
<dbReference type="FunFam" id="2.40.30.110:FF:000008">
    <property type="entry name" value="Sarcosine dehydrogenase"/>
    <property type="match status" value="1"/>
</dbReference>
<dbReference type="SUPFAM" id="SSF51905">
    <property type="entry name" value="FAD/NAD(P)-binding domain"/>
    <property type="match status" value="1"/>
</dbReference>
<feature type="domain" description="FAD dependent oxidoreductase" evidence="2">
    <location>
        <begin position="38"/>
        <end position="394"/>
    </location>
</feature>
<dbReference type="Pfam" id="PF01266">
    <property type="entry name" value="DAO"/>
    <property type="match status" value="1"/>
</dbReference>
<evidence type="ECO:0008006" key="8">
    <source>
        <dbReference type="Google" id="ProtNLM"/>
    </source>
</evidence>
<dbReference type="Pfam" id="PF16350">
    <property type="entry name" value="FAO_M"/>
    <property type="match status" value="1"/>
</dbReference>
<evidence type="ECO:0000313" key="6">
    <source>
        <dbReference type="EMBL" id="CAH1103882.1"/>
    </source>
</evidence>
<reference evidence="6" key="1">
    <citation type="submission" date="2022-01" db="EMBL/GenBank/DDBJ databases">
        <authorList>
            <person name="King R."/>
        </authorList>
    </citation>
    <scope>NUCLEOTIDE SEQUENCE</scope>
</reference>
<dbReference type="Gene3D" id="3.30.9.10">
    <property type="entry name" value="D-Amino Acid Oxidase, subunit A, domain 2"/>
    <property type="match status" value="1"/>
</dbReference>
<dbReference type="AlphaFoldDB" id="A0A9P0GBV2"/>
<evidence type="ECO:0000259" key="5">
    <source>
        <dbReference type="Pfam" id="PF16350"/>
    </source>
</evidence>